<proteinExistence type="predicted"/>
<reference evidence="1 2" key="1">
    <citation type="submission" date="2015-04" db="EMBL/GenBank/DDBJ databases">
        <title>The draft genome sequence of Erythrobacter luteus KA37.</title>
        <authorList>
            <person name="Zhuang L."/>
            <person name="Liu Y."/>
            <person name="Shao Z."/>
        </authorList>
    </citation>
    <scope>NUCLEOTIDE SEQUENCE [LARGE SCALE GENOMIC DNA]</scope>
    <source>
        <strain evidence="1 2">KA37</strain>
    </source>
</reference>
<accession>A0A0G9MNP7</accession>
<evidence type="ECO:0000313" key="1">
    <source>
        <dbReference type="EMBL" id="KLE32330.1"/>
    </source>
</evidence>
<keyword evidence="2" id="KW-1185">Reference proteome</keyword>
<dbReference type="OrthoDB" id="7277848at2"/>
<name>A0A0G9MNP7_9SPHN</name>
<protein>
    <submittedName>
        <fullName evidence="1">Uncharacterized protein</fullName>
    </submittedName>
</protein>
<dbReference type="RefSeq" id="WP_047004844.1">
    <property type="nucleotide sequence ID" value="NZ_LBHB01000004.1"/>
</dbReference>
<dbReference type="AlphaFoldDB" id="A0A0G9MNP7"/>
<gene>
    <name evidence="1" type="ORF">AAW00_12760</name>
</gene>
<sequence length="75" mass="8503">MRDPHIAAKTLFYRSDMVVKALRQQLQREPDTLFKRRVGSFAKSIAISILPVTSTHRSACLRIFVSEVPVSDQGM</sequence>
<dbReference type="PATRIC" id="fig|1581420.6.peg.2606"/>
<dbReference type="EMBL" id="LBHB01000004">
    <property type="protein sequence ID" value="KLE32330.1"/>
    <property type="molecule type" value="Genomic_DNA"/>
</dbReference>
<comment type="caution">
    <text evidence="1">The sequence shown here is derived from an EMBL/GenBank/DDBJ whole genome shotgun (WGS) entry which is preliminary data.</text>
</comment>
<dbReference type="Proteomes" id="UP000053464">
    <property type="component" value="Unassembled WGS sequence"/>
</dbReference>
<organism evidence="1 2">
    <name type="scientific">Aurantiacibacter luteus</name>
    <dbReference type="NCBI Taxonomy" id="1581420"/>
    <lineage>
        <taxon>Bacteria</taxon>
        <taxon>Pseudomonadati</taxon>
        <taxon>Pseudomonadota</taxon>
        <taxon>Alphaproteobacteria</taxon>
        <taxon>Sphingomonadales</taxon>
        <taxon>Erythrobacteraceae</taxon>
        <taxon>Aurantiacibacter</taxon>
    </lineage>
</organism>
<evidence type="ECO:0000313" key="2">
    <source>
        <dbReference type="Proteomes" id="UP000053464"/>
    </source>
</evidence>